<dbReference type="EMBL" id="PEMN01000044">
    <property type="protein sequence ID" value="RTI20107.1"/>
    <property type="molecule type" value="Genomic_DNA"/>
</dbReference>
<comment type="subcellular location">
    <subcellularLocation>
        <location evidence="3">Cytoplasm</location>
    </subcellularLocation>
</comment>
<dbReference type="Proteomes" id="UP000288073">
    <property type="component" value="Unassembled WGS sequence"/>
</dbReference>
<dbReference type="PROSITE" id="PS01071">
    <property type="entry name" value="GRPE"/>
    <property type="match status" value="1"/>
</dbReference>
<gene>
    <name evidence="3 7" type="primary">grpE</name>
    <name evidence="9" type="ORF">CSW14_14205</name>
    <name evidence="8" type="ORF">CSW23_02055</name>
    <name evidence="7" type="ORF">CSW50_12695</name>
</gene>
<dbReference type="InterPro" id="IPR013805">
    <property type="entry name" value="GrpE_CC"/>
</dbReference>
<evidence type="ECO:0000313" key="9">
    <source>
        <dbReference type="EMBL" id="RTI47281.1"/>
    </source>
</evidence>
<keyword evidence="6" id="KW-0175">Coiled coil</keyword>
<dbReference type="GO" id="GO:0000774">
    <property type="term" value="F:adenyl-nucleotide exchange factor activity"/>
    <property type="evidence" value="ECO:0007669"/>
    <property type="project" value="InterPro"/>
</dbReference>
<evidence type="ECO:0000256" key="2">
    <source>
        <dbReference type="ARBA" id="ARBA00023186"/>
    </source>
</evidence>
<keyword evidence="3 4" id="KW-0346">Stress response</keyword>
<evidence type="ECO:0000313" key="7">
    <source>
        <dbReference type="EMBL" id="RTG99525.1"/>
    </source>
</evidence>
<dbReference type="RefSeq" id="WP_126187965.1">
    <property type="nucleotide sequence ID" value="NZ_PELM01000464.1"/>
</dbReference>
<evidence type="ECO:0000313" key="12">
    <source>
        <dbReference type="Proteomes" id="UP000288082"/>
    </source>
</evidence>
<dbReference type="PANTHER" id="PTHR21237:SF23">
    <property type="entry name" value="GRPE PROTEIN HOMOLOG, MITOCHONDRIAL"/>
    <property type="match status" value="1"/>
</dbReference>
<evidence type="ECO:0000313" key="10">
    <source>
        <dbReference type="Proteomes" id="UP000287467"/>
    </source>
</evidence>
<comment type="similarity">
    <text evidence="1 3 5">Belongs to the GrpE family.</text>
</comment>
<reference evidence="10 11" key="1">
    <citation type="journal article" date="2019" name="Extremophiles">
        <title>Biogeography of thermophiles and predominance of Thermus scotoductus in domestic water heaters.</title>
        <authorList>
            <person name="Wilpiszeski R.L."/>
            <person name="Zhang Z."/>
            <person name="House C.H."/>
        </authorList>
    </citation>
    <scope>NUCLEOTIDE SEQUENCE [LARGE SCALE GENOMIC DNA]</scope>
    <source>
        <strain evidence="8 11">10_S10</strain>
        <strain evidence="9 10">1_S1</strain>
        <strain evidence="7 12">38_S38</strain>
    </source>
</reference>
<comment type="caution">
    <text evidence="7">The sequence shown here is derived from an EMBL/GenBank/DDBJ whole genome shotgun (WGS) entry which is preliminary data.</text>
</comment>
<dbReference type="Proteomes" id="UP000287467">
    <property type="component" value="Unassembled WGS sequence"/>
</dbReference>
<dbReference type="Gene3D" id="2.30.22.10">
    <property type="entry name" value="Head domain of nucleotide exchange factor GrpE"/>
    <property type="match status" value="1"/>
</dbReference>
<comment type="function">
    <text evidence="3 4">Participates actively in the response to hyperosmotic and heat shock by preventing the aggregation of stress-denatured proteins, in association with DnaK and GrpE. It is the nucleotide exchange factor for DnaK and may function as a thermosensor. Unfolded proteins bind initially to DnaJ; upon interaction with the DnaJ-bound protein, DnaK hydrolyzes its bound ATP, resulting in the formation of a stable complex. GrpE releases ADP from DnaK; ATP binding to DnaK triggers the release of the substrate protein, thus completing the reaction cycle. Several rounds of ATP-dependent interactions between DnaJ, DnaK and GrpE are required for fully efficient folding.</text>
</comment>
<dbReference type="Proteomes" id="UP000288082">
    <property type="component" value="Unassembled WGS sequence"/>
</dbReference>
<dbReference type="EMBL" id="PEMW01000486">
    <property type="protein sequence ID" value="RTI47281.1"/>
    <property type="molecule type" value="Genomic_DNA"/>
</dbReference>
<accession>A0A430QWQ7</accession>
<proteinExistence type="inferred from homology"/>
<name>A0A430QWQ7_THESC</name>
<evidence type="ECO:0000313" key="8">
    <source>
        <dbReference type="EMBL" id="RTI20107.1"/>
    </source>
</evidence>
<dbReference type="HAMAP" id="MF_01151">
    <property type="entry name" value="GrpE"/>
    <property type="match status" value="1"/>
</dbReference>
<dbReference type="Pfam" id="PF01025">
    <property type="entry name" value="GrpE"/>
    <property type="match status" value="1"/>
</dbReference>
<evidence type="ECO:0000256" key="5">
    <source>
        <dbReference type="RuleBase" id="RU004478"/>
    </source>
</evidence>
<dbReference type="AlphaFoldDB" id="A0A430QWQ7"/>
<dbReference type="PANTHER" id="PTHR21237">
    <property type="entry name" value="GRPE PROTEIN"/>
    <property type="match status" value="1"/>
</dbReference>
<dbReference type="InterPro" id="IPR000740">
    <property type="entry name" value="GrpE"/>
</dbReference>
<evidence type="ECO:0000256" key="4">
    <source>
        <dbReference type="RuleBase" id="RU000639"/>
    </source>
</evidence>
<dbReference type="GO" id="GO:0051082">
    <property type="term" value="F:unfolded protein binding"/>
    <property type="evidence" value="ECO:0007669"/>
    <property type="project" value="TreeGrafter"/>
</dbReference>
<dbReference type="Gene3D" id="3.90.20.20">
    <property type="match status" value="1"/>
</dbReference>
<evidence type="ECO:0000313" key="11">
    <source>
        <dbReference type="Proteomes" id="UP000288073"/>
    </source>
</evidence>
<dbReference type="GO" id="GO:0051087">
    <property type="term" value="F:protein-folding chaperone binding"/>
    <property type="evidence" value="ECO:0007669"/>
    <property type="project" value="InterPro"/>
</dbReference>
<evidence type="ECO:0000256" key="6">
    <source>
        <dbReference type="SAM" id="Coils"/>
    </source>
</evidence>
<dbReference type="GO" id="GO:0042803">
    <property type="term" value="F:protein homodimerization activity"/>
    <property type="evidence" value="ECO:0007669"/>
    <property type="project" value="InterPro"/>
</dbReference>
<keyword evidence="3" id="KW-0963">Cytoplasm</keyword>
<dbReference type="PRINTS" id="PR00773">
    <property type="entry name" value="GRPEPROTEIN"/>
</dbReference>
<comment type="subunit">
    <text evidence="3">Homodimer.</text>
</comment>
<feature type="coiled-coil region" evidence="6">
    <location>
        <begin position="6"/>
        <end position="61"/>
    </location>
</feature>
<organism evidence="7 12">
    <name type="scientific">Thermus scotoductus</name>
    <dbReference type="NCBI Taxonomy" id="37636"/>
    <lineage>
        <taxon>Bacteria</taxon>
        <taxon>Thermotogati</taxon>
        <taxon>Deinococcota</taxon>
        <taxon>Deinococci</taxon>
        <taxon>Thermales</taxon>
        <taxon>Thermaceae</taxon>
        <taxon>Thermus</taxon>
    </lineage>
</organism>
<sequence>MEKEREETQQEQAAQVEQDLKAVGEEALALEQRLLALEEELRALKDRYVRLLADFDNYRKRMEEELMLREREGILRAVRALLPVLDDLERALEFAEANPDSILKGVKAVREGFFRILAGLGVEEVPGEGEAFDPRYHEAIGLLPGEPGKVARVFQRGFRLGEALVRPARVAVGEEKSPEEEGVE</sequence>
<dbReference type="CDD" id="cd00446">
    <property type="entry name" value="GrpE"/>
    <property type="match status" value="1"/>
</dbReference>
<dbReference type="GO" id="GO:0006457">
    <property type="term" value="P:protein folding"/>
    <property type="evidence" value="ECO:0007669"/>
    <property type="project" value="InterPro"/>
</dbReference>
<keyword evidence="2 3" id="KW-0143">Chaperone</keyword>
<dbReference type="InterPro" id="IPR009012">
    <property type="entry name" value="GrpE_head"/>
</dbReference>
<dbReference type="SUPFAM" id="SSF58014">
    <property type="entry name" value="Coiled-coil domain of nucleotide exchange factor GrpE"/>
    <property type="match status" value="1"/>
</dbReference>
<evidence type="ECO:0000256" key="3">
    <source>
        <dbReference type="HAMAP-Rule" id="MF_01151"/>
    </source>
</evidence>
<dbReference type="EMBL" id="PELM01000464">
    <property type="protein sequence ID" value="RTG99525.1"/>
    <property type="molecule type" value="Genomic_DNA"/>
</dbReference>
<protein>
    <recommendedName>
        <fullName evidence="3 4">Protein GrpE</fullName>
    </recommendedName>
    <alternativeName>
        <fullName evidence="3">HSP-70 cofactor</fullName>
    </alternativeName>
</protein>
<evidence type="ECO:0000256" key="1">
    <source>
        <dbReference type="ARBA" id="ARBA00009054"/>
    </source>
</evidence>
<dbReference type="GO" id="GO:0005737">
    <property type="term" value="C:cytoplasm"/>
    <property type="evidence" value="ECO:0007669"/>
    <property type="project" value="UniProtKB-SubCell"/>
</dbReference>
<dbReference type="SUPFAM" id="SSF51064">
    <property type="entry name" value="Head domain of nucleotide exchange factor GrpE"/>
    <property type="match status" value="1"/>
</dbReference>